<dbReference type="PANTHER" id="PTHR36180:SF2">
    <property type="entry name" value="BRO FAMILY PROTEIN"/>
    <property type="match status" value="1"/>
</dbReference>
<dbReference type="Pfam" id="PF02498">
    <property type="entry name" value="Bro-N"/>
    <property type="match status" value="1"/>
</dbReference>
<keyword evidence="5" id="KW-1185">Reference proteome</keyword>
<evidence type="ECO:0000259" key="1">
    <source>
        <dbReference type="PROSITE" id="PS51750"/>
    </source>
</evidence>
<dbReference type="EMBL" id="WKPI01000010">
    <property type="protein sequence ID" value="MSC32967.1"/>
    <property type="molecule type" value="Genomic_DNA"/>
</dbReference>
<dbReference type="PROSITE" id="PS51750">
    <property type="entry name" value="BRO_N"/>
    <property type="match status" value="1"/>
</dbReference>
<dbReference type="EMBL" id="WKPJ01000009">
    <property type="protein sequence ID" value="MSA89289.1"/>
    <property type="molecule type" value="Genomic_DNA"/>
</dbReference>
<reference evidence="4 5" key="1">
    <citation type="journal article" date="2019" name="Nat. Med.">
        <title>A library of human gut bacterial isolates paired with longitudinal multiomics data enables mechanistic microbiome research.</title>
        <authorList>
            <person name="Poyet M."/>
            <person name="Groussin M."/>
            <person name="Gibbons S.M."/>
            <person name="Avila-Pacheco J."/>
            <person name="Jiang X."/>
            <person name="Kearney S.M."/>
            <person name="Perrotta A.R."/>
            <person name="Berdy B."/>
            <person name="Zhao S."/>
            <person name="Lieberman T.D."/>
            <person name="Swanson P.K."/>
            <person name="Smith M."/>
            <person name="Roesemann S."/>
            <person name="Alexander J.E."/>
            <person name="Rich S.A."/>
            <person name="Livny J."/>
            <person name="Vlamakis H."/>
            <person name="Clish C."/>
            <person name="Bullock K."/>
            <person name="Deik A."/>
            <person name="Scott J."/>
            <person name="Pierce K.A."/>
            <person name="Xavier R.J."/>
            <person name="Alm E.J."/>
        </authorList>
    </citation>
    <scope>NUCLEOTIDE SEQUENCE [LARGE SCALE GENOMIC DNA]</scope>
    <source>
        <strain evidence="2 4">BIOML-A4</strain>
        <strain evidence="3 5">BIOML-A5</strain>
    </source>
</reference>
<dbReference type="AlphaFoldDB" id="A0A6N7S693"/>
<name>A0A6N7S693_9FIRM</name>
<evidence type="ECO:0000313" key="2">
    <source>
        <dbReference type="EMBL" id="MSA89289.1"/>
    </source>
</evidence>
<dbReference type="OrthoDB" id="9812611at2"/>
<gene>
    <name evidence="3" type="ORF">GKD88_07520</name>
    <name evidence="2" type="ORF">GKE08_08115</name>
</gene>
<evidence type="ECO:0000313" key="4">
    <source>
        <dbReference type="Proteomes" id="UP000433575"/>
    </source>
</evidence>
<dbReference type="Proteomes" id="UP000480929">
    <property type="component" value="Unassembled WGS sequence"/>
</dbReference>
<dbReference type="SMART" id="SM01040">
    <property type="entry name" value="Bro-N"/>
    <property type="match status" value="1"/>
</dbReference>
<dbReference type="PANTHER" id="PTHR36180">
    <property type="entry name" value="DNA-BINDING PROTEIN-RELATED-RELATED"/>
    <property type="match status" value="1"/>
</dbReference>
<dbReference type="Proteomes" id="UP000433575">
    <property type="component" value="Unassembled WGS sequence"/>
</dbReference>
<accession>A0A6N7S693</accession>
<sequence length="232" mass="26575">MNDLRIYNFNSNEVRTLLIENEPWFVLKDVCDILELSNPTMVAGRLDGDEVTKFNLGGLSGESNIVNESGLYKVIFQSKKPEAKKFTKWVTSEVLPSIRKTGGYEVPKDPMAALKLMFEVQETDNKRINELEGKVSNLAENAPLTPSEYGYLNNLISSRVREVKQVHQMELNKQQYSYLYKAIGRDVKQVANVKVRCQIRSKDFNIVTEFVKDWEPSKATLAVIEQLKTYEN</sequence>
<comment type="caution">
    <text evidence="2">The sequence shown here is derived from an EMBL/GenBank/DDBJ whole genome shotgun (WGS) entry which is preliminary data.</text>
</comment>
<dbReference type="InterPro" id="IPR003497">
    <property type="entry name" value="BRO_N_domain"/>
</dbReference>
<dbReference type="RefSeq" id="WP_154238606.1">
    <property type="nucleotide sequence ID" value="NZ_WKPI01000010.1"/>
</dbReference>
<evidence type="ECO:0000313" key="3">
    <source>
        <dbReference type="EMBL" id="MSC32967.1"/>
    </source>
</evidence>
<evidence type="ECO:0000313" key="5">
    <source>
        <dbReference type="Proteomes" id="UP000480929"/>
    </source>
</evidence>
<proteinExistence type="predicted"/>
<feature type="domain" description="Bro-N" evidence="1">
    <location>
        <begin position="1"/>
        <end position="102"/>
    </location>
</feature>
<organism evidence="2 4">
    <name type="scientific">Holdemania massiliensis</name>
    <dbReference type="NCBI Taxonomy" id="1468449"/>
    <lineage>
        <taxon>Bacteria</taxon>
        <taxon>Bacillati</taxon>
        <taxon>Bacillota</taxon>
        <taxon>Erysipelotrichia</taxon>
        <taxon>Erysipelotrichales</taxon>
        <taxon>Erysipelotrichaceae</taxon>
        <taxon>Holdemania</taxon>
    </lineage>
</organism>
<protein>
    <submittedName>
        <fullName evidence="2">Phage repressor protein</fullName>
    </submittedName>
</protein>
<dbReference type="Pfam" id="PF10552">
    <property type="entry name" value="ORF6C"/>
    <property type="match status" value="1"/>
</dbReference>
<dbReference type="InterPro" id="IPR018878">
    <property type="entry name" value="ORF6C_dom"/>
</dbReference>